<keyword evidence="2" id="KW-1185">Reference proteome</keyword>
<gene>
    <name evidence="1" type="ORF">FHS48_000620</name>
</gene>
<evidence type="ECO:0000313" key="1">
    <source>
        <dbReference type="EMBL" id="MBB6209239.1"/>
    </source>
</evidence>
<dbReference type="AlphaFoldDB" id="A0A7X0DLJ6"/>
<dbReference type="Proteomes" id="UP000544872">
    <property type="component" value="Unassembled WGS sequence"/>
</dbReference>
<name>A0A7X0DLJ6_NOVIT</name>
<sequence>MFRTRSRSSARPPMRSMRRSVLRAVVWTETAWRR</sequence>
<accession>A0A7X0DLJ6</accession>
<protein>
    <submittedName>
        <fullName evidence="1">Uncharacterized protein</fullName>
    </submittedName>
</protein>
<evidence type="ECO:0000313" key="2">
    <source>
        <dbReference type="Proteomes" id="UP000544872"/>
    </source>
</evidence>
<proteinExistence type="predicted"/>
<comment type="caution">
    <text evidence="1">The sequence shown here is derived from an EMBL/GenBank/DDBJ whole genome shotgun (WGS) entry which is preliminary data.</text>
</comment>
<reference evidence="1 2" key="1">
    <citation type="submission" date="2020-08" db="EMBL/GenBank/DDBJ databases">
        <title>Genomic Encyclopedia of Type Strains, Phase IV (KMG-IV): sequencing the most valuable type-strain genomes for metagenomic binning, comparative biology and taxonomic classification.</title>
        <authorList>
            <person name="Goeker M."/>
        </authorList>
    </citation>
    <scope>NUCLEOTIDE SEQUENCE [LARGE SCALE GENOMIC DNA]</scope>
    <source>
        <strain evidence="1 2">DSM 11590</strain>
    </source>
</reference>
<dbReference type="EMBL" id="JACIIX010000001">
    <property type="protein sequence ID" value="MBB6209239.1"/>
    <property type="molecule type" value="Genomic_DNA"/>
</dbReference>
<organism evidence="1 2">
    <name type="scientific">Novispirillum itersonii</name>
    <name type="common">Aquaspirillum itersonii</name>
    <dbReference type="NCBI Taxonomy" id="189"/>
    <lineage>
        <taxon>Bacteria</taxon>
        <taxon>Pseudomonadati</taxon>
        <taxon>Pseudomonadota</taxon>
        <taxon>Alphaproteobacteria</taxon>
        <taxon>Rhodospirillales</taxon>
        <taxon>Novispirillaceae</taxon>
        <taxon>Novispirillum</taxon>
    </lineage>
</organism>